<organism evidence="1 2">
    <name type="scientific">Smittium megazygosporum</name>
    <dbReference type="NCBI Taxonomy" id="133381"/>
    <lineage>
        <taxon>Eukaryota</taxon>
        <taxon>Fungi</taxon>
        <taxon>Fungi incertae sedis</taxon>
        <taxon>Zoopagomycota</taxon>
        <taxon>Kickxellomycotina</taxon>
        <taxon>Harpellomycetes</taxon>
        <taxon>Harpellales</taxon>
        <taxon>Legeriomycetaceae</taxon>
        <taxon>Smittium</taxon>
    </lineage>
</organism>
<dbReference type="AlphaFoldDB" id="A0A2T9Z861"/>
<dbReference type="Proteomes" id="UP000245609">
    <property type="component" value="Unassembled WGS sequence"/>
</dbReference>
<sequence>MNSKDSKVVATSKTGLRVCHSIIHPQLPFHEIPSAFVPETFISSNTFKSFESFGNYGSDLVHELSQPSLPELSSHTDSNSKTMENGNIDLASYKEANISEPLQENQFAYLKAIDTSLIPSKNISLGEISVISKQEVANFRENKIVSEAQKVDQVETPSHAEHTIELETEKVIDIHVPNLAKDDLDLSLNEFVNDDSNLQNLTLPENSLLETVDDAALDLPMIDMSDSDSE</sequence>
<proteinExistence type="predicted"/>
<accession>A0A2T9Z861</accession>
<reference evidence="1 2" key="1">
    <citation type="journal article" date="2018" name="MBio">
        <title>Comparative Genomics Reveals the Core Gene Toolbox for the Fungus-Insect Symbiosis.</title>
        <authorList>
            <person name="Wang Y."/>
            <person name="Stata M."/>
            <person name="Wang W."/>
            <person name="Stajich J.E."/>
            <person name="White M.M."/>
            <person name="Moncalvo J.M."/>
        </authorList>
    </citation>
    <scope>NUCLEOTIDE SEQUENCE [LARGE SCALE GENOMIC DNA]</scope>
    <source>
        <strain evidence="1 2">SC-DP-2</strain>
    </source>
</reference>
<gene>
    <name evidence="1" type="ORF">BB560_004817</name>
</gene>
<dbReference type="EMBL" id="MBFS01001641">
    <property type="protein sequence ID" value="PVV00786.1"/>
    <property type="molecule type" value="Genomic_DNA"/>
</dbReference>
<protein>
    <submittedName>
        <fullName evidence="1">Uncharacterized protein</fullName>
    </submittedName>
</protein>
<name>A0A2T9Z861_9FUNG</name>
<evidence type="ECO:0000313" key="1">
    <source>
        <dbReference type="EMBL" id="PVV00786.1"/>
    </source>
</evidence>
<keyword evidence="2" id="KW-1185">Reference proteome</keyword>
<comment type="caution">
    <text evidence="1">The sequence shown here is derived from an EMBL/GenBank/DDBJ whole genome shotgun (WGS) entry which is preliminary data.</text>
</comment>
<evidence type="ECO:0000313" key="2">
    <source>
        <dbReference type="Proteomes" id="UP000245609"/>
    </source>
</evidence>